<protein>
    <submittedName>
        <fullName evidence="2">Uncharacterized protein</fullName>
    </submittedName>
</protein>
<organism evidence="2 3">
    <name type="scientific">Candidatus Komeilibacteria bacterium CG_4_10_14_0_2_um_filter_37_10</name>
    <dbReference type="NCBI Taxonomy" id="1974470"/>
    <lineage>
        <taxon>Bacteria</taxon>
        <taxon>Candidatus Komeiliibacteriota</taxon>
    </lineage>
</organism>
<evidence type="ECO:0000313" key="3">
    <source>
        <dbReference type="Proteomes" id="UP000230405"/>
    </source>
</evidence>
<feature type="transmembrane region" description="Helical" evidence="1">
    <location>
        <begin position="7"/>
        <end position="27"/>
    </location>
</feature>
<feature type="transmembrane region" description="Helical" evidence="1">
    <location>
        <begin position="33"/>
        <end position="52"/>
    </location>
</feature>
<evidence type="ECO:0000256" key="1">
    <source>
        <dbReference type="SAM" id="Phobius"/>
    </source>
</evidence>
<accession>A0A2M7VEN9</accession>
<proteinExistence type="predicted"/>
<gene>
    <name evidence="2" type="ORF">COX77_02665</name>
</gene>
<comment type="caution">
    <text evidence="2">The sequence shown here is derived from an EMBL/GenBank/DDBJ whole genome shotgun (WGS) entry which is preliminary data.</text>
</comment>
<dbReference type="Proteomes" id="UP000230405">
    <property type="component" value="Unassembled WGS sequence"/>
</dbReference>
<dbReference type="EMBL" id="PFPO01000050">
    <property type="protein sequence ID" value="PIZ99014.1"/>
    <property type="molecule type" value="Genomic_DNA"/>
</dbReference>
<keyword evidence="1" id="KW-0472">Membrane</keyword>
<keyword evidence="1" id="KW-0812">Transmembrane</keyword>
<name>A0A2M7VEN9_9BACT</name>
<evidence type="ECO:0000313" key="2">
    <source>
        <dbReference type="EMBL" id="PIZ99014.1"/>
    </source>
</evidence>
<dbReference type="AlphaFoldDB" id="A0A2M7VEN9"/>
<keyword evidence="1" id="KW-1133">Transmembrane helix</keyword>
<reference evidence="3" key="1">
    <citation type="submission" date="2017-09" db="EMBL/GenBank/DDBJ databases">
        <title>Depth-based differentiation of microbial function through sediment-hosted aquifers and enrichment of novel symbionts in the deep terrestrial subsurface.</title>
        <authorList>
            <person name="Probst A.J."/>
            <person name="Ladd B."/>
            <person name="Jarett J.K."/>
            <person name="Geller-Mcgrath D.E."/>
            <person name="Sieber C.M.K."/>
            <person name="Emerson J.B."/>
            <person name="Anantharaman K."/>
            <person name="Thomas B.C."/>
            <person name="Malmstrom R."/>
            <person name="Stieglmeier M."/>
            <person name="Klingl A."/>
            <person name="Woyke T."/>
            <person name="Ryan C.M."/>
            <person name="Banfield J.F."/>
        </authorList>
    </citation>
    <scope>NUCLEOTIDE SEQUENCE [LARGE SCALE GENOMIC DNA]</scope>
</reference>
<sequence>FIGLIDHYFVYFAIGCLITAFVIIDLFESVTGVILFFLWDLIVIVINPGIFWRNYLISEQHIKYLPLLSVRDLQRK</sequence>
<feature type="non-terminal residue" evidence="2">
    <location>
        <position position="1"/>
    </location>
</feature>